<evidence type="ECO:0000313" key="2">
    <source>
        <dbReference type="Proteomes" id="UP000233750"/>
    </source>
</evidence>
<organism evidence="1 2">
    <name type="scientific">Amycolatopsis echigonensis</name>
    <dbReference type="NCBI Taxonomy" id="2576905"/>
    <lineage>
        <taxon>Bacteria</taxon>
        <taxon>Bacillati</taxon>
        <taxon>Actinomycetota</taxon>
        <taxon>Actinomycetes</taxon>
        <taxon>Pseudonocardiales</taxon>
        <taxon>Pseudonocardiaceae</taxon>
        <taxon>Amycolatopsis</taxon>
    </lineage>
</organism>
<reference evidence="1 2" key="1">
    <citation type="submission" date="2017-12" db="EMBL/GenBank/DDBJ databases">
        <title>Sequencing the genomes of 1000 Actinobacteria strains.</title>
        <authorList>
            <person name="Klenk H.-P."/>
        </authorList>
    </citation>
    <scope>NUCLEOTIDE SEQUENCE [LARGE SCALE GENOMIC DNA]</scope>
    <source>
        <strain evidence="1 2">DSM 45165</strain>
    </source>
</reference>
<keyword evidence="2" id="KW-1185">Reference proteome</keyword>
<dbReference type="AlphaFoldDB" id="A0A2N3X1U5"/>
<proteinExistence type="predicted"/>
<sequence>MSTTMPFALDAGLGSAGLESTGLTLREGPAEVVGEIRANDATVLSVLREPLDARAST</sequence>
<protein>
    <submittedName>
        <fullName evidence="1">Uncharacterized protein</fullName>
    </submittedName>
</protein>
<gene>
    <name evidence="1" type="ORF">ATK30_0170</name>
</gene>
<dbReference type="EMBL" id="PJMY01000001">
    <property type="protein sequence ID" value="PKW00094.1"/>
    <property type="molecule type" value="Genomic_DNA"/>
</dbReference>
<accession>A0A2N3X1U5</accession>
<comment type="caution">
    <text evidence="1">The sequence shown here is derived from an EMBL/GenBank/DDBJ whole genome shotgun (WGS) entry which is preliminary data.</text>
</comment>
<dbReference type="RefSeq" id="WP_158242422.1">
    <property type="nucleotide sequence ID" value="NZ_PJMY01000001.1"/>
</dbReference>
<dbReference type="Proteomes" id="UP000233750">
    <property type="component" value="Unassembled WGS sequence"/>
</dbReference>
<name>A0A2N3X1U5_9PSEU</name>
<evidence type="ECO:0000313" key="1">
    <source>
        <dbReference type="EMBL" id="PKW00094.1"/>
    </source>
</evidence>